<dbReference type="EMBL" id="OY660874">
    <property type="protein sequence ID" value="CAJ1067773.1"/>
    <property type="molecule type" value="Genomic_DNA"/>
</dbReference>
<protein>
    <submittedName>
        <fullName evidence="1">Netrin receptor UNC5B-b, partial</fullName>
    </submittedName>
</protein>
<reference evidence="1" key="1">
    <citation type="submission" date="2023-08" db="EMBL/GenBank/DDBJ databases">
        <authorList>
            <person name="Alioto T."/>
            <person name="Alioto T."/>
            <person name="Gomez Garrido J."/>
        </authorList>
    </citation>
    <scope>NUCLEOTIDE SEQUENCE</scope>
</reference>
<dbReference type="AlphaFoldDB" id="A0AAV1G352"/>
<proteinExistence type="predicted"/>
<accession>A0AAV1G352</accession>
<sequence length="103" mass="10609">MCCSMAAASPPNRNLSCSDKVPLTGGSGFSSRRAAPGLPWGISSMPPVETPSDAQPIPYSNDATHCALIGCEEAEVSSAKVQDRAAWALCGVWRVAGGGVMWA</sequence>
<evidence type="ECO:0000313" key="2">
    <source>
        <dbReference type="Proteomes" id="UP001178508"/>
    </source>
</evidence>
<keyword evidence="1" id="KW-0675">Receptor</keyword>
<dbReference type="Proteomes" id="UP001178508">
    <property type="component" value="Chromosome 11"/>
</dbReference>
<keyword evidence="2" id="KW-1185">Reference proteome</keyword>
<name>A0AAV1G352_XYRNO</name>
<organism evidence="1 2">
    <name type="scientific">Xyrichtys novacula</name>
    <name type="common">Pearly razorfish</name>
    <name type="synonym">Hemipteronotus novacula</name>
    <dbReference type="NCBI Taxonomy" id="13765"/>
    <lineage>
        <taxon>Eukaryota</taxon>
        <taxon>Metazoa</taxon>
        <taxon>Chordata</taxon>
        <taxon>Craniata</taxon>
        <taxon>Vertebrata</taxon>
        <taxon>Euteleostomi</taxon>
        <taxon>Actinopterygii</taxon>
        <taxon>Neopterygii</taxon>
        <taxon>Teleostei</taxon>
        <taxon>Neoteleostei</taxon>
        <taxon>Acanthomorphata</taxon>
        <taxon>Eupercaria</taxon>
        <taxon>Labriformes</taxon>
        <taxon>Labridae</taxon>
        <taxon>Xyrichtys</taxon>
    </lineage>
</organism>
<evidence type="ECO:0000313" key="1">
    <source>
        <dbReference type="EMBL" id="CAJ1067773.1"/>
    </source>
</evidence>
<gene>
    <name evidence="1" type="ORF">XNOV1_A031311</name>
</gene>